<dbReference type="CDD" id="cd06260">
    <property type="entry name" value="DUF820-like"/>
    <property type="match status" value="1"/>
</dbReference>
<evidence type="ECO:0000259" key="1">
    <source>
        <dbReference type="Pfam" id="PF05685"/>
    </source>
</evidence>
<gene>
    <name evidence="2" type="ordered locus">cce_4755</name>
</gene>
<dbReference type="Gene3D" id="3.90.1570.10">
    <property type="entry name" value="tt1808, chain A"/>
    <property type="match status" value="1"/>
</dbReference>
<sequence>MRTYGKVKTITSIMVTNNQFFYISPETYSEGERVSPIKHEYRKGQVYAMVGAKKSHIVLGANLTTLLNIHLADSPCLVLNSDIKVRLEEANCYYYPDIAVVCDEREINNTDDFILYPVLLIEVLSKSTEAFDRGQKFSDYQTCPTLKEYVLIHQNEMKIECYYHNESGNWTEKIYQVGDEVEFFSINYRGSIEAIYRKVPGLT</sequence>
<dbReference type="EMBL" id="CP000806">
    <property type="protein sequence ID" value="ACB54103.1"/>
    <property type="molecule type" value="Genomic_DNA"/>
</dbReference>
<dbReference type="SUPFAM" id="SSF52980">
    <property type="entry name" value="Restriction endonuclease-like"/>
    <property type="match status" value="1"/>
</dbReference>
<organism evidence="2 3">
    <name type="scientific">Crocosphaera subtropica (strain ATCC 51142 / BH68)</name>
    <name type="common">Cyanothece sp. (strain ATCC 51142)</name>
    <dbReference type="NCBI Taxonomy" id="43989"/>
    <lineage>
        <taxon>Bacteria</taxon>
        <taxon>Bacillati</taxon>
        <taxon>Cyanobacteriota</taxon>
        <taxon>Cyanophyceae</taxon>
        <taxon>Oscillatoriophycideae</taxon>
        <taxon>Chroococcales</taxon>
        <taxon>Aphanothecaceae</taxon>
        <taxon>Crocosphaera</taxon>
        <taxon>Crocosphaera subtropica</taxon>
    </lineage>
</organism>
<dbReference type="InterPro" id="IPR011335">
    <property type="entry name" value="Restrct_endonuc-II-like"/>
</dbReference>
<dbReference type="eggNOG" id="COG4636">
    <property type="taxonomic scope" value="Bacteria"/>
</dbReference>
<evidence type="ECO:0000313" key="2">
    <source>
        <dbReference type="EMBL" id="ACB54103.1"/>
    </source>
</evidence>
<dbReference type="Pfam" id="PF05685">
    <property type="entry name" value="Uma2"/>
    <property type="match status" value="1"/>
</dbReference>
<accession>B1WX37</accession>
<dbReference type="Proteomes" id="UP000001203">
    <property type="component" value="Chromosome circular"/>
</dbReference>
<dbReference type="STRING" id="43989.cce_4755"/>
<dbReference type="InterPro" id="IPR008538">
    <property type="entry name" value="Uma2"/>
</dbReference>
<reference evidence="2 3" key="1">
    <citation type="journal article" date="2008" name="Proc. Natl. Acad. Sci. U.S.A.">
        <title>The genome of Cyanothece 51142, a unicellular diazotrophic cyanobacterium important in the marine nitrogen cycle.</title>
        <authorList>
            <person name="Welsh E.A."/>
            <person name="Liberton M."/>
            <person name="Stoeckel J."/>
            <person name="Loh T."/>
            <person name="Elvitigala T."/>
            <person name="Wang C."/>
            <person name="Wollam A."/>
            <person name="Fulton R.S."/>
            <person name="Clifton S.W."/>
            <person name="Jacobs J.M."/>
            <person name="Aurora R."/>
            <person name="Ghosh B.K."/>
            <person name="Sherman L.A."/>
            <person name="Smith R.D."/>
            <person name="Wilson R.K."/>
            <person name="Pakrasi H.B."/>
        </authorList>
    </citation>
    <scope>NUCLEOTIDE SEQUENCE [LARGE SCALE GENOMIC DNA]</scope>
    <source>
        <strain evidence="3">ATCC 51142 / BH68</strain>
    </source>
</reference>
<dbReference type="HOGENOM" id="CLU_076312_6_2_3"/>
<dbReference type="PANTHER" id="PTHR36558">
    <property type="entry name" value="GLR1098 PROTEIN"/>
    <property type="match status" value="1"/>
</dbReference>
<name>B1WX37_CROS5</name>
<proteinExistence type="predicted"/>
<feature type="domain" description="Putative restriction endonuclease" evidence="1">
    <location>
        <begin position="35"/>
        <end position="179"/>
    </location>
</feature>
<dbReference type="AlphaFoldDB" id="B1WX37"/>
<keyword evidence="3" id="KW-1185">Reference proteome</keyword>
<protein>
    <recommendedName>
        <fullName evidence="1">Putative restriction endonuclease domain-containing protein</fullName>
    </recommendedName>
</protein>
<evidence type="ECO:0000313" key="3">
    <source>
        <dbReference type="Proteomes" id="UP000001203"/>
    </source>
</evidence>
<dbReference type="InterPro" id="IPR012296">
    <property type="entry name" value="Nuclease_put_TT1808"/>
</dbReference>
<dbReference type="PANTHER" id="PTHR36558:SF1">
    <property type="entry name" value="RESTRICTION ENDONUCLEASE DOMAIN-CONTAINING PROTEIN-RELATED"/>
    <property type="match status" value="1"/>
</dbReference>
<dbReference type="KEGG" id="cyt:cce_4755"/>